<name>A0A396HWY4_MEDTR</name>
<evidence type="ECO:0000313" key="3">
    <source>
        <dbReference type="Proteomes" id="UP000265566"/>
    </source>
</evidence>
<feature type="domain" description="Aminotransferase-like plant mobile" evidence="1">
    <location>
        <begin position="40"/>
        <end position="100"/>
    </location>
</feature>
<organism evidence="2 3">
    <name type="scientific">Medicago truncatula</name>
    <name type="common">Barrel medic</name>
    <name type="synonym">Medicago tribuloides</name>
    <dbReference type="NCBI Taxonomy" id="3880"/>
    <lineage>
        <taxon>Eukaryota</taxon>
        <taxon>Viridiplantae</taxon>
        <taxon>Streptophyta</taxon>
        <taxon>Embryophyta</taxon>
        <taxon>Tracheophyta</taxon>
        <taxon>Spermatophyta</taxon>
        <taxon>Magnoliopsida</taxon>
        <taxon>eudicotyledons</taxon>
        <taxon>Gunneridae</taxon>
        <taxon>Pentapetalae</taxon>
        <taxon>rosids</taxon>
        <taxon>fabids</taxon>
        <taxon>Fabales</taxon>
        <taxon>Fabaceae</taxon>
        <taxon>Papilionoideae</taxon>
        <taxon>50 kb inversion clade</taxon>
        <taxon>NPAAA clade</taxon>
        <taxon>Hologalegina</taxon>
        <taxon>IRL clade</taxon>
        <taxon>Trifolieae</taxon>
        <taxon>Medicago</taxon>
    </lineage>
</organism>
<evidence type="ECO:0000259" key="1">
    <source>
        <dbReference type="Pfam" id="PF10536"/>
    </source>
</evidence>
<sequence>MNHLHPKKLNFKGWKNPQAKWGDWFETLTGKHGFIWNQTGLCDALLSSLYNFPRNPSLVLALVQYWSPKTNTFVFPWGEATITFEDVMILGGFSVLGEPLN</sequence>
<dbReference type="AlphaFoldDB" id="A0A396HWY4"/>
<dbReference type="PANTHER" id="PTHR46033:SF83">
    <property type="entry name" value="PROTEIN MAINTENANCE OF MERISTEMS-LIKE"/>
    <property type="match status" value="1"/>
</dbReference>
<dbReference type="GO" id="GO:0010073">
    <property type="term" value="P:meristem maintenance"/>
    <property type="evidence" value="ECO:0007669"/>
    <property type="project" value="InterPro"/>
</dbReference>
<protein>
    <recommendedName>
        <fullName evidence="1">Aminotransferase-like plant mobile domain-containing protein</fullName>
    </recommendedName>
</protein>
<dbReference type="EMBL" id="PSQE01000005">
    <property type="protein sequence ID" value="RHN57819.1"/>
    <property type="molecule type" value="Genomic_DNA"/>
</dbReference>
<proteinExistence type="predicted"/>
<keyword evidence="2" id="KW-0378">Hydrolase</keyword>
<dbReference type="Pfam" id="PF10536">
    <property type="entry name" value="PMD"/>
    <property type="match status" value="1"/>
</dbReference>
<dbReference type="InterPro" id="IPR019557">
    <property type="entry name" value="AminoTfrase-like_pln_mobile"/>
</dbReference>
<dbReference type="InterPro" id="IPR044824">
    <property type="entry name" value="MAIN-like"/>
</dbReference>
<dbReference type="Proteomes" id="UP000265566">
    <property type="component" value="Chromosome 5"/>
</dbReference>
<reference evidence="3" key="1">
    <citation type="journal article" date="2018" name="Nat. Plants">
        <title>Whole-genome landscape of Medicago truncatula symbiotic genes.</title>
        <authorList>
            <person name="Pecrix Y."/>
            <person name="Staton S.E."/>
            <person name="Sallet E."/>
            <person name="Lelandais-Briere C."/>
            <person name="Moreau S."/>
            <person name="Carrere S."/>
            <person name="Blein T."/>
            <person name="Jardinaud M.F."/>
            <person name="Latrasse D."/>
            <person name="Zouine M."/>
            <person name="Zahm M."/>
            <person name="Kreplak J."/>
            <person name="Mayjonade B."/>
            <person name="Satge C."/>
            <person name="Perez M."/>
            <person name="Cauet S."/>
            <person name="Marande W."/>
            <person name="Chantry-Darmon C."/>
            <person name="Lopez-Roques C."/>
            <person name="Bouchez O."/>
            <person name="Berard A."/>
            <person name="Debelle F."/>
            <person name="Munos S."/>
            <person name="Bendahmane A."/>
            <person name="Berges H."/>
            <person name="Niebel A."/>
            <person name="Buitink J."/>
            <person name="Frugier F."/>
            <person name="Benhamed M."/>
            <person name="Crespi M."/>
            <person name="Gouzy J."/>
            <person name="Gamas P."/>
        </authorList>
    </citation>
    <scope>NUCLEOTIDE SEQUENCE [LARGE SCALE GENOMIC DNA]</scope>
    <source>
        <strain evidence="3">cv. Jemalong A17</strain>
    </source>
</reference>
<dbReference type="PANTHER" id="PTHR46033">
    <property type="entry name" value="PROTEIN MAIN-LIKE 2"/>
    <property type="match status" value="1"/>
</dbReference>
<comment type="caution">
    <text evidence="2">The sequence shown here is derived from an EMBL/GenBank/DDBJ whole genome shotgun (WGS) entry which is preliminary data.</text>
</comment>
<accession>A0A396HWY4</accession>
<dbReference type="Gramene" id="rna33408">
    <property type="protein sequence ID" value="RHN57819.1"/>
    <property type="gene ID" value="gene33408"/>
</dbReference>
<evidence type="ECO:0000313" key="2">
    <source>
        <dbReference type="EMBL" id="RHN57819.1"/>
    </source>
</evidence>
<gene>
    <name evidence="2" type="ORF">MtrunA17_Chr5g0444541</name>
</gene>
<dbReference type="GO" id="GO:0016787">
    <property type="term" value="F:hydrolase activity"/>
    <property type="evidence" value="ECO:0007669"/>
    <property type="project" value="UniProtKB-KW"/>
</dbReference>